<dbReference type="EMBL" id="JAUCGM010000793">
    <property type="protein sequence ID" value="MDM8563671.1"/>
    <property type="molecule type" value="Genomic_DNA"/>
</dbReference>
<gene>
    <name evidence="4" type="ORF">QUF54_09990</name>
</gene>
<evidence type="ECO:0000259" key="2">
    <source>
        <dbReference type="PROSITE" id="PS50110"/>
    </source>
</evidence>
<dbReference type="SUPFAM" id="SSF52172">
    <property type="entry name" value="CheY-like"/>
    <property type="match status" value="1"/>
</dbReference>
<feature type="domain" description="Response regulatory" evidence="2">
    <location>
        <begin position="6"/>
        <end position="122"/>
    </location>
</feature>
<organism evidence="4 5">
    <name type="scientific">Candidatus Marithioploca araucensis</name>
    <dbReference type="NCBI Taxonomy" id="70273"/>
    <lineage>
        <taxon>Bacteria</taxon>
        <taxon>Pseudomonadati</taxon>
        <taxon>Pseudomonadota</taxon>
        <taxon>Gammaproteobacteria</taxon>
        <taxon>Thiotrichales</taxon>
        <taxon>Thiotrichaceae</taxon>
        <taxon>Candidatus Marithioploca</taxon>
    </lineage>
</organism>
<dbReference type="InterPro" id="IPR001789">
    <property type="entry name" value="Sig_transdc_resp-reg_receiver"/>
</dbReference>
<dbReference type="Gene3D" id="3.30.70.270">
    <property type="match status" value="1"/>
</dbReference>
<dbReference type="PROSITE" id="PS50110">
    <property type="entry name" value="RESPONSE_REGULATORY"/>
    <property type="match status" value="1"/>
</dbReference>
<dbReference type="SMART" id="SM00448">
    <property type="entry name" value="REC"/>
    <property type="match status" value="1"/>
</dbReference>
<dbReference type="Proteomes" id="UP001171945">
    <property type="component" value="Unassembled WGS sequence"/>
</dbReference>
<dbReference type="GO" id="GO:0052621">
    <property type="term" value="F:diguanylate cyclase activity"/>
    <property type="evidence" value="ECO:0007669"/>
    <property type="project" value="UniProtKB-EC"/>
</dbReference>
<dbReference type="CDD" id="cd01949">
    <property type="entry name" value="GGDEF"/>
    <property type="match status" value="1"/>
</dbReference>
<feature type="modified residue" description="4-aspartylphosphate" evidence="1">
    <location>
        <position position="55"/>
    </location>
</feature>
<dbReference type="Gene3D" id="3.40.50.2300">
    <property type="match status" value="1"/>
</dbReference>
<dbReference type="PANTHER" id="PTHR46663:SF3">
    <property type="entry name" value="SLL0267 PROTEIN"/>
    <property type="match status" value="1"/>
</dbReference>
<keyword evidence="5" id="KW-1185">Reference proteome</keyword>
<dbReference type="InterPro" id="IPR011006">
    <property type="entry name" value="CheY-like_superfamily"/>
</dbReference>
<sequence length="334" mass="37612">MPEKSTILIVDDELVSRYTVEVLLTSEGYDLIFAENGREALEQAVEIIPDLMLLDVMMPGMDGFEVCRRLRADPRLAELPIVMVTALDDRDSRLRGIEVGADDFMSKPFDRAELRARIRTITRLNRYRRLVETEEKLVYLANYDMLTGLPNRNLLLEQMRQILGRASRTRQEVAVLTLDLDGFQKINDSLSHEVGDKMLCEVAKRLTQAVSTVGATVARLSGDEFVVMEESDNLVKDVSYMAQRLLDKISLPMTINNHEMVITASIGISVYPSDGVDAPLLLKNADTAMSRAKAAGKNTYQFFTAEMNKAALERLILENKLRFVSTLMVFCLPP</sequence>
<evidence type="ECO:0000259" key="3">
    <source>
        <dbReference type="PROSITE" id="PS50887"/>
    </source>
</evidence>
<dbReference type="InterPro" id="IPR052163">
    <property type="entry name" value="DGC-Regulatory_Protein"/>
</dbReference>
<protein>
    <submittedName>
        <fullName evidence="4">Diguanylate cyclase</fullName>
        <ecNumber evidence="4">2.7.7.65</ecNumber>
    </submittedName>
</protein>
<keyword evidence="4" id="KW-0808">Transferase</keyword>
<reference evidence="4" key="1">
    <citation type="submission" date="2023-06" db="EMBL/GenBank/DDBJ databases">
        <title>Uncultivated large filamentous bacteria from sulfidic sediments reveal new species and different genomic features in energy metabolism and defense.</title>
        <authorList>
            <person name="Fonseca A."/>
        </authorList>
    </citation>
    <scope>NUCLEOTIDE SEQUENCE</scope>
    <source>
        <strain evidence="4">HSG4</strain>
    </source>
</reference>
<dbReference type="SMART" id="SM00267">
    <property type="entry name" value="GGDEF"/>
    <property type="match status" value="1"/>
</dbReference>
<dbReference type="CDD" id="cd17538">
    <property type="entry name" value="REC_D1_PleD-like"/>
    <property type="match status" value="1"/>
</dbReference>
<proteinExistence type="predicted"/>
<dbReference type="Pfam" id="PF00990">
    <property type="entry name" value="GGDEF"/>
    <property type="match status" value="1"/>
</dbReference>
<name>A0ABT7VVU0_9GAMM</name>
<dbReference type="InterPro" id="IPR043128">
    <property type="entry name" value="Rev_trsase/Diguanyl_cyclase"/>
</dbReference>
<dbReference type="NCBIfam" id="TIGR00254">
    <property type="entry name" value="GGDEF"/>
    <property type="match status" value="1"/>
</dbReference>
<accession>A0ABT7VVU0</accession>
<keyword evidence="4" id="KW-0548">Nucleotidyltransferase</keyword>
<evidence type="ECO:0000313" key="4">
    <source>
        <dbReference type="EMBL" id="MDM8563671.1"/>
    </source>
</evidence>
<dbReference type="EC" id="2.7.7.65" evidence="4"/>
<dbReference type="PROSITE" id="PS50887">
    <property type="entry name" value="GGDEF"/>
    <property type="match status" value="1"/>
</dbReference>
<dbReference type="SUPFAM" id="SSF55073">
    <property type="entry name" value="Nucleotide cyclase"/>
    <property type="match status" value="1"/>
</dbReference>
<feature type="domain" description="GGDEF" evidence="3">
    <location>
        <begin position="171"/>
        <end position="305"/>
    </location>
</feature>
<keyword evidence="1" id="KW-0597">Phosphoprotein</keyword>
<evidence type="ECO:0000313" key="5">
    <source>
        <dbReference type="Proteomes" id="UP001171945"/>
    </source>
</evidence>
<dbReference type="InterPro" id="IPR000160">
    <property type="entry name" value="GGDEF_dom"/>
</dbReference>
<dbReference type="Pfam" id="PF00072">
    <property type="entry name" value="Response_reg"/>
    <property type="match status" value="1"/>
</dbReference>
<evidence type="ECO:0000256" key="1">
    <source>
        <dbReference type="PROSITE-ProRule" id="PRU00169"/>
    </source>
</evidence>
<dbReference type="PANTHER" id="PTHR46663">
    <property type="entry name" value="DIGUANYLATE CYCLASE DGCT-RELATED"/>
    <property type="match status" value="1"/>
</dbReference>
<comment type="caution">
    <text evidence="4">The sequence shown here is derived from an EMBL/GenBank/DDBJ whole genome shotgun (WGS) entry which is preliminary data.</text>
</comment>
<dbReference type="InterPro" id="IPR029787">
    <property type="entry name" value="Nucleotide_cyclase"/>
</dbReference>